<dbReference type="AlphaFoldDB" id="M7X480"/>
<organism evidence="1 2">
    <name type="scientific">Rhodotorula toruloides (strain NP11)</name>
    <name type="common">Yeast</name>
    <name type="synonym">Rhodosporidium toruloides</name>
    <dbReference type="NCBI Taxonomy" id="1130832"/>
    <lineage>
        <taxon>Eukaryota</taxon>
        <taxon>Fungi</taxon>
        <taxon>Dikarya</taxon>
        <taxon>Basidiomycota</taxon>
        <taxon>Pucciniomycotina</taxon>
        <taxon>Microbotryomycetes</taxon>
        <taxon>Sporidiobolales</taxon>
        <taxon>Sporidiobolaceae</taxon>
        <taxon>Rhodotorula</taxon>
    </lineage>
</organism>
<accession>M7X480</accession>
<dbReference type="EMBL" id="KB722679">
    <property type="protein sequence ID" value="EMS18469.1"/>
    <property type="molecule type" value="Genomic_DNA"/>
</dbReference>
<proteinExistence type="predicted"/>
<protein>
    <submittedName>
        <fullName evidence="1">Uncharacterized protein</fullName>
    </submittedName>
</protein>
<dbReference type="GeneID" id="27369879"/>
<gene>
    <name evidence="1" type="ORF">RHTO_05866</name>
</gene>
<keyword evidence="2" id="KW-1185">Reference proteome</keyword>
<sequence length="128" mass="14004">MMRIRQICVYLQSSVPSPCGLGRAKDGYCSLSVMACHSYTEGVIGLGLSPDEQAGTNERGRPRLTFCSSIARSKQATPDGRVRWECMAPLFTHHSATCIVIRILLCLNGENEERVEETWVCEGALGAP</sequence>
<feature type="non-terminal residue" evidence="1">
    <location>
        <position position="128"/>
    </location>
</feature>
<dbReference type="HOGENOM" id="CLU_1960831_0_0_1"/>
<name>M7X480_RHOT1</name>
<evidence type="ECO:0000313" key="2">
    <source>
        <dbReference type="Proteomes" id="UP000016926"/>
    </source>
</evidence>
<dbReference type="Proteomes" id="UP000016926">
    <property type="component" value="Unassembled WGS sequence"/>
</dbReference>
<dbReference type="RefSeq" id="XP_016269588.1">
    <property type="nucleotide sequence ID" value="XM_016419527.1"/>
</dbReference>
<reference evidence="1 2" key="1">
    <citation type="journal article" date="2012" name="Nat. Commun.">
        <title>A multi-omic map of the lipid-producing yeast Rhodosporidium toruloides.</title>
        <authorList>
            <person name="Zhu Z."/>
            <person name="Zhang S."/>
            <person name="Liu H."/>
            <person name="Shen H."/>
            <person name="Lin X."/>
            <person name="Yang F."/>
            <person name="Zhou Y.J."/>
            <person name="Jin G."/>
            <person name="Ye M."/>
            <person name="Zou H."/>
            <person name="Zou H."/>
            <person name="Zhao Z.K."/>
        </authorList>
    </citation>
    <scope>NUCLEOTIDE SEQUENCE [LARGE SCALE GENOMIC DNA]</scope>
    <source>
        <strain evidence="1 2">NP11</strain>
    </source>
</reference>
<evidence type="ECO:0000313" key="1">
    <source>
        <dbReference type="EMBL" id="EMS18469.1"/>
    </source>
</evidence>